<organism evidence="1 2">
    <name type="scientific">Paramecium pentaurelia</name>
    <dbReference type="NCBI Taxonomy" id="43138"/>
    <lineage>
        <taxon>Eukaryota</taxon>
        <taxon>Sar</taxon>
        <taxon>Alveolata</taxon>
        <taxon>Ciliophora</taxon>
        <taxon>Intramacronucleata</taxon>
        <taxon>Oligohymenophorea</taxon>
        <taxon>Peniculida</taxon>
        <taxon>Parameciidae</taxon>
        <taxon>Paramecium</taxon>
    </lineage>
</organism>
<dbReference type="EMBL" id="CAJJDO010000133">
    <property type="protein sequence ID" value="CAD8203313.1"/>
    <property type="molecule type" value="Genomic_DNA"/>
</dbReference>
<keyword evidence="2" id="KW-1185">Reference proteome</keyword>
<dbReference type="Proteomes" id="UP000689195">
    <property type="component" value="Unassembled WGS sequence"/>
</dbReference>
<comment type="caution">
    <text evidence="1">The sequence shown here is derived from an EMBL/GenBank/DDBJ whole genome shotgun (WGS) entry which is preliminary data.</text>
</comment>
<dbReference type="AlphaFoldDB" id="A0A8S1XQJ4"/>
<sequence length="365" mass="42449">MLFCQEGDHQQSEIIGVCLNNVCSKQGLCCFYCFKMFHLNHIHDIMNFKDFINWKKRKEQTFNIFKENINQLQQCTKLLSDFISEIVIIDEQVENQSYQNLTKEIKHLIIIDQLEKSIMNKLSELASLIPPLKLEIQQLKSSRGIYIFQKGQYQIKNESFSGSIDCISQQGYSEERIIQIDSIVIPIQKQQLNFTFSNKNKHEDILISYQGKEAKSSSIFIQTRYVICNELITENSFARIKVQCGESVSIGVCLQNITFQQMKPYEAILDGAYILNNEGVITTYPKDLKYSEQKFCGIGFGDIIIVEVNMRDKKITWINKTAKNKIFVFFIFFYQNLIINENVQGLYFIFGLTSNVFDSSFLKII</sequence>
<evidence type="ECO:0008006" key="3">
    <source>
        <dbReference type="Google" id="ProtNLM"/>
    </source>
</evidence>
<protein>
    <recommendedName>
        <fullName evidence="3">SPRY domain-containing protein</fullName>
    </recommendedName>
</protein>
<reference evidence="1" key="1">
    <citation type="submission" date="2021-01" db="EMBL/GenBank/DDBJ databases">
        <authorList>
            <consortium name="Genoscope - CEA"/>
            <person name="William W."/>
        </authorList>
    </citation>
    <scope>NUCLEOTIDE SEQUENCE</scope>
</reference>
<proteinExistence type="predicted"/>
<accession>A0A8S1XQJ4</accession>
<dbReference type="OrthoDB" id="311960at2759"/>
<evidence type="ECO:0000313" key="2">
    <source>
        <dbReference type="Proteomes" id="UP000689195"/>
    </source>
</evidence>
<name>A0A8S1XQJ4_9CILI</name>
<gene>
    <name evidence="1" type="ORF">PPENT_87.1.T1330136</name>
</gene>
<evidence type="ECO:0000313" key="1">
    <source>
        <dbReference type="EMBL" id="CAD8203313.1"/>
    </source>
</evidence>